<dbReference type="InterPro" id="IPR005498">
    <property type="entry name" value="T4SS_VirB10/TraB/TrbI"/>
</dbReference>
<dbReference type="CDD" id="cd16429">
    <property type="entry name" value="VirB10"/>
    <property type="match status" value="1"/>
</dbReference>
<dbReference type="Gene3D" id="2.40.128.260">
    <property type="entry name" value="Type IV secretion system, VirB10/TraB/TrbI"/>
    <property type="match status" value="1"/>
</dbReference>
<feature type="region of interest" description="Disordered" evidence="6">
    <location>
        <begin position="73"/>
        <end position="107"/>
    </location>
</feature>
<dbReference type="InterPro" id="IPR042217">
    <property type="entry name" value="T4SS_VirB10/TrbI"/>
</dbReference>
<keyword evidence="8" id="KW-1185">Reference proteome</keyword>
<keyword evidence="3" id="KW-0812">Transmembrane</keyword>
<organism evidence="7 8">
    <name type="scientific">Paracraurococcus lichenis</name>
    <dbReference type="NCBI Taxonomy" id="3064888"/>
    <lineage>
        <taxon>Bacteria</taxon>
        <taxon>Pseudomonadati</taxon>
        <taxon>Pseudomonadota</taxon>
        <taxon>Alphaproteobacteria</taxon>
        <taxon>Acetobacterales</taxon>
        <taxon>Roseomonadaceae</taxon>
        <taxon>Paracraurococcus</taxon>
    </lineage>
</organism>
<evidence type="ECO:0000313" key="8">
    <source>
        <dbReference type="Proteomes" id="UP001243009"/>
    </source>
</evidence>
<comment type="subcellular location">
    <subcellularLocation>
        <location evidence="1">Membrane</location>
        <topology evidence="1">Single-pass membrane protein</topology>
    </subcellularLocation>
</comment>
<gene>
    <name evidence="7" type="ORF">Q7A36_31040</name>
</gene>
<name>A0ABT9E9E6_9PROT</name>
<feature type="compositionally biased region" description="Low complexity" evidence="6">
    <location>
        <begin position="82"/>
        <end position="107"/>
    </location>
</feature>
<proteinExistence type="inferred from homology"/>
<keyword evidence="4" id="KW-1133">Transmembrane helix</keyword>
<comment type="caution">
    <text evidence="7">The sequence shown here is derived from an EMBL/GenBank/DDBJ whole genome shotgun (WGS) entry which is preliminary data.</text>
</comment>
<feature type="compositionally biased region" description="Basic and acidic residues" evidence="6">
    <location>
        <begin position="1"/>
        <end position="11"/>
    </location>
</feature>
<evidence type="ECO:0000313" key="7">
    <source>
        <dbReference type="EMBL" id="MDO9712809.1"/>
    </source>
</evidence>
<evidence type="ECO:0000256" key="3">
    <source>
        <dbReference type="ARBA" id="ARBA00022692"/>
    </source>
</evidence>
<dbReference type="Pfam" id="PF03743">
    <property type="entry name" value="TrbI"/>
    <property type="match status" value="1"/>
</dbReference>
<evidence type="ECO:0000256" key="1">
    <source>
        <dbReference type="ARBA" id="ARBA00004167"/>
    </source>
</evidence>
<evidence type="ECO:0000256" key="4">
    <source>
        <dbReference type="ARBA" id="ARBA00022989"/>
    </source>
</evidence>
<feature type="region of interest" description="Disordered" evidence="6">
    <location>
        <begin position="1"/>
        <end position="33"/>
    </location>
</feature>
<keyword evidence="5" id="KW-0472">Membrane</keyword>
<protein>
    <submittedName>
        <fullName evidence="7">TrbI/VirB10 family protein</fullName>
    </submittedName>
</protein>
<comment type="similarity">
    <text evidence="2">Belongs to the TrbI/VirB10 family.</text>
</comment>
<evidence type="ECO:0000256" key="5">
    <source>
        <dbReference type="ARBA" id="ARBA00023136"/>
    </source>
</evidence>
<evidence type="ECO:0000256" key="2">
    <source>
        <dbReference type="ARBA" id="ARBA00010265"/>
    </source>
</evidence>
<reference evidence="7 8" key="1">
    <citation type="submission" date="2023-08" db="EMBL/GenBank/DDBJ databases">
        <title>The draft genome sequence of Paracraurococcus sp. LOR1-02.</title>
        <authorList>
            <person name="Kingkaew E."/>
            <person name="Tanasupawat S."/>
        </authorList>
    </citation>
    <scope>NUCLEOTIDE SEQUENCE [LARGE SCALE GENOMIC DNA]</scope>
    <source>
        <strain evidence="7 8">LOR1-02</strain>
    </source>
</reference>
<accession>A0ABT9E9E6</accession>
<feature type="compositionally biased region" description="Acidic residues" evidence="6">
    <location>
        <begin position="12"/>
        <end position="24"/>
    </location>
</feature>
<dbReference type="Proteomes" id="UP001243009">
    <property type="component" value="Unassembled WGS sequence"/>
</dbReference>
<dbReference type="EMBL" id="JAUTWS010000059">
    <property type="protein sequence ID" value="MDO9712809.1"/>
    <property type="molecule type" value="Genomic_DNA"/>
</dbReference>
<evidence type="ECO:0000256" key="6">
    <source>
        <dbReference type="SAM" id="MobiDB-lite"/>
    </source>
</evidence>
<feature type="compositionally biased region" description="Basic and acidic residues" evidence="6">
    <location>
        <begin position="126"/>
        <end position="139"/>
    </location>
</feature>
<feature type="region of interest" description="Disordered" evidence="6">
    <location>
        <begin position="121"/>
        <end position="164"/>
    </location>
</feature>
<sequence>MPPAPDPRHDEDDAFAGLDEETGEAEASRERPSRRVWPWVLLGTGLPVVATLATCSMTGQKVMQEPAAAIVTTPPPPPLKPAMPGVGPNTSTAAATSGPTTPAPNGTGVVVVRRDATVLAGTSRAEAARTKAEDAEKARTNARLGAQQRAAQRDGERPGVNRARPWVNEHPEFTIPSHTPISCTPDGPINSEAQGPVTCTIDAAVRSEDGTNFLLWPGAVIEGYLGSGLQYGQRRLMLAFERIRTTDYVRIPLRGIGASPLGENGITGTYDSHLWEKIQAGVLLTVIEGAVDAGVGAVSNSLQSGGGNQFLNFGNVGSRARGTLGQTALQQDYNRPPTLRRDHGDSITVRTVGDLDLSSMYELREVRDAAARAGVPSPRRQAR</sequence>
<dbReference type="RefSeq" id="WP_305107669.1">
    <property type="nucleotide sequence ID" value="NZ_JAUTWS010000059.1"/>
</dbReference>